<dbReference type="GO" id="GO:0003837">
    <property type="term" value="F:beta-ureidopropionase activity"/>
    <property type="evidence" value="ECO:0007669"/>
    <property type="project" value="TreeGrafter"/>
</dbReference>
<organism evidence="3 4">
    <name type="scientific">Ancylostoma ceylanicum</name>
    <dbReference type="NCBI Taxonomy" id="53326"/>
    <lineage>
        <taxon>Eukaryota</taxon>
        <taxon>Metazoa</taxon>
        <taxon>Ecdysozoa</taxon>
        <taxon>Nematoda</taxon>
        <taxon>Chromadorea</taxon>
        <taxon>Rhabditida</taxon>
        <taxon>Rhabditina</taxon>
        <taxon>Rhabditomorpha</taxon>
        <taxon>Strongyloidea</taxon>
        <taxon>Ancylostomatidae</taxon>
        <taxon>Ancylostomatinae</taxon>
        <taxon>Ancylostoma</taxon>
    </lineage>
</organism>
<dbReference type="SUPFAM" id="SSF56317">
    <property type="entry name" value="Carbon-nitrogen hydrolase"/>
    <property type="match status" value="1"/>
</dbReference>
<sequence>MILAHKEIGQFYGSAYVAAPDGSRTPGLSRTKDGVLIAEIDLNLCRQTKDHLCFRMTQRLDMYAKSIAAAADPNYKPDIHREK</sequence>
<dbReference type="Gene3D" id="3.60.110.10">
    <property type="entry name" value="Carbon-nitrogen hydrolase"/>
    <property type="match status" value="1"/>
</dbReference>
<evidence type="ECO:0000313" key="4">
    <source>
        <dbReference type="Proteomes" id="UP000024635"/>
    </source>
</evidence>
<accession>A0A016TSD4</accession>
<dbReference type="AlphaFoldDB" id="A0A016TSD4"/>
<evidence type="ECO:0000256" key="1">
    <source>
        <dbReference type="ARBA" id="ARBA00022801"/>
    </source>
</evidence>
<dbReference type="Pfam" id="PF00795">
    <property type="entry name" value="CN_hydrolase"/>
    <property type="match status" value="1"/>
</dbReference>
<dbReference type="Proteomes" id="UP000024635">
    <property type="component" value="Unassembled WGS sequence"/>
</dbReference>
<protein>
    <recommendedName>
        <fullName evidence="2">CN hydrolase domain-containing protein</fullName>
    </recommendedName>
</protein>
<dbReference type="STRING" id="53326.A0A016TSD4"/>
<dbReference type="InterPro" id="IPR036526">
    <property type="entry name" value="C-N_Hydrolase_sf"/>
</dbReference>
<dbReference type="PANTHER" id="PTHR43674">
    <property type="entry name" value="NITRILASE C965.09-RELATED"/>
    <property type="match status" value="1"/>
</dbReference>
<reference evidence="4" key="1">
    <citation type="journal article" date="2015" name="Nat. Genet.">
        <title>The genome and transcriptome of the zoonotic hookworm Ancylostoma ceylanicum identify infection-specific gene families.</title>
        <authorList>
            <person name="Schwarz E.M."/>
            <person name="Hu Y."/>
            <person name="Antoshechkin I."/>
            <person name="Miller M.M."/>
            <person name="Sternberg P.W."/>
            <person name="Aroian R.V."/>
        </authorList>
    </citation>
    <scope>NUCLEOTIDE SEQUENCE</scope>
    <source>
        <strain evidence="4">HY135</strain>
    </source>
</reference>
<keyword evidence="4" id="KW-1185">Reference proteome</keyword>
<gene>
    <name evidence="3" type="primary">Acey_s0082.g1518</name>
    <name evidence="3" type="ORF">Y032_0082g1518</name>
</gene>
<proteinExistence type="predicted"/>
<dbReference type="InterPro" id="IPR050345">
    <property type="entry name" value="Aliph_Amidase/BUP"/>
</dbReference>
<dbReference type="EMBL" id="JARK01001418">
    <property type="protein sequence ID" value="EYC05323.1"/>
    <property type="molecule type" value="Genomic_DNA"/>
</dbReference>
<comment type="caution">
    <text evidence="3">The sequence shown here is derived from an EMBL/GenBank/DDBJ whole genome shotgun (WGS) entry which is preliminary data.</text>
</comment>
<dbReference type="PANTHER" id="PTHR43674:SF2">
    <property type="entry name" value="BETA-UREIDOPROPIONASE"/>
    <property type="match status" value="1"/>
</dbReference>
<dbReference type="OrthoDB" id="412018at2759"/>
<keyword evidence="1" id="KW-0378">Hydrolase</keyword>
<dbReference type="GO" id="GO:0033396">
    <property type="term" value="P:beta-alanine biosynthetic process via 3-ureidopropionate"/>
    <property type="evidence" value="ECO:0007669"/>
    <property type="project" value="TreeGrafter"/>
</dbReference>
<feature type="domain" description="CN hydrolase" evidence="2">
    <location>
        <begin position="5"/>
        <end position="49"/>
    </location>
</feature>
<name>A0A016TSD4_9BILA</name>
<dbReference type="InterPro" id="IPR003010">
    <property type="entry name" value="C-N_Hydrolase"/>
</dbReference>
<evidence type="ECO:0000313" key="3">
    <source>
        <dbReference type="EMBL" id="EYC05323.1"/>
    </source>
</evidence>
<evidence type="ECO:0000259" key="2">
    <source>
        <dbReference type="Pfam" id="PF00795"/>
    </source>
</evidence>